<comment type="caution">
    <text evidence="2">The sequence shown here is derived from an EMBL/GenBank/DDBJ whole genome shotgun (WGS) entry which is preliminary data.</text>
</comment>
<organism evidence="2 3">
    <name type="scientific">Gossypium laxum</name>
    <dbReference type="NCBI Taxonomy" id="34288"/>
    <lineage>
        <taxon>Eukaryota</taxon>
        <taxon>Viridiplantae</taxon>
        <taxon>Streptophyta</taxon>
        <taxon>Embryophyta</taxon>
        <taxon>Tracheophyta</taxon>
        <taxon>Spermatophyta</taxon>
        <taxon>Magnoliopsida</taxon>
        <taxon>eudicotyledons</taxon>
        <taxon>Gunneridae</taxon>
        <taxon>Pentapetalae</taxon>
        <taxon>rosids</taxon>
        <taxon>malvids</taxon>
        <taxon>Malvales</taxon>
        <taxon>Malvaceae</taxon>
        <taxon>Malvoideae</taxon>
        <taxon>Gossypium</taxon>
    </lineage>
</organism>
<dbReference type="EMBL" id="JABEZV010000002">
    <property type="protein sequence ID" value="MBA0705386.1"/>
    <property type="molecule type" value="Genomic_DNA"/>
</dbReference>
<dbReference type="AlphaFoldDB" id="A0A7J8Z0P0"/>
<name>A0A7J8Z0P0_9ROSI</name>
<protein>
    <submittedName>
        <fullName evidence="2">Uncharacterized protein</fullName>
    </submittedName>
</protein>
<evidence type="ECO:0000313" key="3">
    <source>
        <dbReference type="Proteomes" id="UP000593574"/>
    </source>
</evidence>
<sequence>MELGGGDGENFDFFEGDFTKSSINGILVIAFFDRVQNYLLKDMKITMVVKLLGRNIAVETRVQPFSTFPNDCYGVDLSARPSRLSVQQKKILEEIGGLISKVAKLDFNTDNRLRGQFARMAIFELCLLSTRDRVALEVNEGLKESASTKGVSMGDSTEYGLWMVVERCSCQNSKEKHKSAKKFSMNVKGGIGLSKEDTYASGSSNMGPTSERKTTGNLGPGYGSWASPSNGSVAEAALLDSCAGGDLSNPDSGGSNPKILGSIGKGTAIGK</sequence>
<accession>A0A7J8Z0P0</accession>
<keyword evidence="3" id="KW-1185">Reference proteome</keyword>
<dbReference type="Proteomes" id="UP000593574">
    <property type="component" value="Unassembled WGS sequence"/>
</dbReference>
<evidence type="ECO:0000313" key="2">
    <source>
        <dbReference type="EMBL" id="MBA0705386.1"/>
    </source>
</evidence>
<reference evidence="2 3" key="1">
    <citation type="journal article" date="2019" name="Genome Biol. Evol.">
        <title>Insights into the evolution of the New World diploid cottons (Gossypium, subgenus Houzingenia) based on genome sequencing.</title>
        <authorList>
            <person name="Grover C.E."/>
            <person name="Arick M.A. 2nd"/>
            <person name="Thrash A."/>
            <person name="Conover J.L."/>
            <person name="Sanders W.S."/>
            <person name="Peterson D.G."/>
            <person name="Frelichowski J.E."/>
            <person name="Scheffler J.A."/>
            <person name="Scheffler B.E."/>
            <person name="Wendel J.F."/>
        </authorList>
    </citation>
    <scope>NUCLEOTIDE SEQUENCE [LARGE SCALE GENOMIC DNA]</scope>
    <source>
        <strain evidence="2">4</strain>
        <tissue evidence="2">Leaf</tissue>
    </source>
</reference>
<feature type="region of interest" description="Disordered" evidence="1">
    <location>
        <begin position="197"/>
        <end position="222"/>
    </location>
</feature>
<feature type="region of interest" description="Disordered" evidence="1">
    <location>
        <begin position="244"/>
        <end position="271"/>
    </location>
</feature>
<gene>
    <name evidence="2" type="ORF">Golax_017585</name>
</gene>
<evidence type="ECO:0000256" key="1">
    <source>
        <dbReference type="SAM" id="MobiDB-lite"/>
    </source>
</evidence>
<proteinExistence type="predicted"/>